<evidence type="ECO:0000313" key="5">
    <source>
        <dbReference type="Proteomes" id="UP000515158"/>
    </source>
</evidence>
<name>A0A6P8ZC05_THRPL</name>
<evidence type="ECO:0000256" key="2">
    <source>
        <dbReference type="PIRSR" id="PIRSR000705-1"/>
    </source>
</evidence>
<reference evidence="6" key="1">
    <citation type="submission" date="2025-08" db="UniProtKB">
        <authorList>
            <consortium name="RefSeq"/>
        </authorList>
    </citation>
    <scope>IDENTIFICATION</scope>
    <source>
        <tissue evidence="6">Total insect</tissue>
    </source>
</reference>
<dbReference type="KEGG" id="tpal:117647901"/>
<dbReference type="RefSeq" id="XP_034245767.1">
    <property type="nucleotide sequence ID" value="XM_034389876.1"/>
</dbReference>
<dbReference type="InterPro" id="IPR050566">
    <property type="entry name" value="Deoxyribonucleoside_kinase"/>
</dbReference>
<dbReference type="Pfam" id="PF01712">
    <property type="entry name" value="dNK"/>
    <property type="match status" value="1"/>
</dbReference>
<proteinExistence type="inferred from homology"/>
<evidence type="ECO:0000259" key="4">
    <source>
        <dbReference type="Pfam" id="PF01712"/>
    </source>
</evidence>
<organism evidence="6">
    <name type="scientific">Thrips palmi</name>
    <name type="common">Melon thrips</name>
    <dbReference type="NCBI Taxonomy" id="161013"/>
    <lineage>
        <taxon>Eukaryota</taxon>
        <taxon>Metazoa</taxon>
        <taxon>Ecdysozoa</taxon>
        <taxon>Arthropoda</taxon>
        <taxon>Hexapoda</taxon>
        <taxon>Insecta</taxon>
        <taxon>Pterygota</taxon>
        <taxon>Neoptera</taxon>
        <taxon>Paraneoptera</taxon>
        <taxon>Thysanoptera</taxon>
        <taxon>Terebrantia</taxon>
        <taxon>Thripoidea</taxon>
        <taxon>Thripidae</taxon>
        <taxon>Thrips</taxon>
    </lineage>
</organism>
<dbReference type="PANTHER" id="PTHR10513:SF35">
    <property type="entry name" value="DEOXYADENOSINE KINASE"/>
    <property type="match status" value="1"/>
</dbReference>
<dbReference type="InterPro" id="IPR027417">
    <property type="entry name" value="P-loop_NTPase"/>
</dbReference>
<dbReference type="Proteomes" id="UP000515158">
    <property type="component" value="Unplaced"/>
</dbReference>
<evidence type="ECO:0000313" key="6">
    <source>
        <dbReference type="RefSeq" id="XP_034245767.1"/>
    </source>
</evidence>
<gene>
    <name evidence="6" type="primary">LOC117647901</name>
</gene>
<dbReference type="GO" id="GO:0005524">
    <property type="term" value="F:ATP binding"/>
    <property type="evidence" value="ECO:0007669"/>
    <property type="project" value="UniProtKB-KW"/>
</dbReference>
<dbReference type="PANTHER" id="PTHR10513">
    <property type="entry name" value="DEOXYNUCLEOSIDE KINASE"/>
    <property type="match status" value="1"/>
</dbReference>
<comment type="similarity">
    <text evidence="1">Belongs to the DCK/DGK family.</text>
</comment>
<evidence type="ECO:0000256" key="1">
    <source>
        <dbReference type="ARBA" id="ARBA00007420"/>
    </source>
</evidence>
<dbReference type="OrthoDB" id="567086at2759"/>
<dbReference type="GO" id="GO:0005737">
    <property type="term" value="C:cytoplasm"/>
    <property type="evidence" value="ECO:0007669"/>
    <property type="project" value="TreeGrafter"/>
</dbReference>
<dbReference type="GO" id="GO:0019136">
    <property type="term" value="F:deoxynucleoside kinase activity"/>
    <property type="evidence" value="ECO:0007669"/>
    <property type="project" value="InterPro"/>
</dbReference>
<dbReference type="Gene3D" id="3.40.50.300">
    <property type="entry name" value="P-loop containing nucleotide triphosphate hydrolases"/>
    <property type="match status" value="1"/>
</dbReference>
<feature type="active site" description="Proton acceptor" evidence="2">
    <location>
        <position position="116"/>
    </location>
</feature>
<dbReference type="GeneID" id="117647901"/>
<accession>A0A6P8ZC05</accession>
<dbReference type="PIRSF" id="PIRSF000705">
    <property type="entry name" value="DNK"/>
    <property type="match status" value="1"/>
</dbReference>
<dbReference type="SUPFAM" id="SSF52540">
    <property type="entry name" value="P-loop containing nucleoside triphosphate hydrolases"/>
    <property type="match status" value="1"/>
</dbReference>
<dbReference type="InterPro" id="IPR002624">
    <property type="entry name" value="DCK/DGK"/>
</dbReference>
<dbReference type="InParanoid" id="A0A6P8ZC05"/>
<feature type="domain" description="Deoxynucleoside kinase" evidence="4">
    <location>
        <begin position="33"/>
        <end position="217"/>
    </location>
</feature>
<dbReference type="InterPro" id="IPR031314">
    <property type="entry name" value="DNK_dom"/>
</dbReference>
<protein>
    <submittedName>
        <fullName evidence="6">Deoxynucleoside kinase-like</fullName>
    </submittedName>
</protein>
<keyword evidence="5" id="KW-1185">Reference proteome</keyword>
<sequence length="250" mass="28351">MIFIMMNIAFLAIVAALMVHYFMKQRRPMAPIIYLEGNIAAGKSTLAANLKRLELFPVLDEPVRDWQDVEGHNLLELLYTDRATWSYPFQVLALATLGRRQTSLLANHPEGLTVLERSPQCSLRVFAQALAEMNAIGQEHMAILRILRDAVAPPTQRPIHYIYVRTPPAIAYQRLNRRGRTEEAGVTVEYLTTLLHDLTDAWLLREEANPVHVLDGTLTPEQLLAAALDIIQDLRDDVTQAQEPQPIREE</sequence>
<keyword evidence="3" id="KW-0547">Nucleotide-binding</keyword>
<feature type="binding site" evidence="3">
    <location>
        <begin position="37"/>
        <end position="45"/>
    </location>
    <ligand>
        <name>ATP</name>
        <dbReference type="ChEBI" id="CHEBI:30616"/>
    </ligand>
</feature>
<evidence type="ECO:0000256" key="3">
    <source>
        <dbReference type="PIRSR" id="PIRSR000705-3"/>
    </source>
</evidence>
<keyword evidence="3" id="KW-0067">ATP-binding</keyword>
<dbReference type="AlphaFoldDB" id="A0A6P8ZC05"/>
<feature type="binding site" evidence="3">
    <location>
        <begin position="174"/>
        <end position="178"/>
    </location>
    <ligand>
        <name>ATP</name>
        <dbReference type="ChEBI" id="CHEBI:30616"/>
    </ligand>
</feature>